<dbReference type="Proteomes" id="UP001597110">
    <property type="component" value="Unassembled WGS sequence"/>
</dbReference>
<gene>
    <name evidence="2" type="ORF">ACFQ0E_01860</name>
</gene>
<keyword evidence="3" id="KW-1185">Reference proteome</keyword>
<organism evidence="2 3">
    <name type="scientific">Lysobacter brunescens</name>
    <dbReference type="NCBI Taxonomy" id="262323"/>
    <lineage>
        <taxon>Bacteria</taxon>
        <taxon>Pseudomonadati</taxon>
        <taxon>Pseudomonadota</taxon>
        <taxon>Gammaproteobacteria</taxon>
        <taxon>Lysobacterales</taxon>
        <taxon>Lysobacteraceae</taxon>
        <taxon>Lysobacter</taxon>
    </lineage>
</organism>
<evidence type="ECO:0000256" key="1">
    <source>
        <dbReference type="SAM" id="SignalP"/>
    </source>
</evidence>
<feature type="signal peptide" evidence="1">
    <location>
        <begin position="1"/>
        <end position="23"/>
    </location>
</feature>
<keyword evidence="1" id="KW-0732">Signal</keyword>
<proteinExistence type="predicted"/>
<dbReference type="EMBL" id="JBHTIF010000001">
    <property type="protein sequence ID" value="MFD0724335.1"/>
    <property type="molecule type" value="Genomic_DNA"/>
</dbReference>
<reference evidence="3" key="1">
    <citation type="journal article" date="2019" name="Int. J. Syst. Evol. Microbiol.">
        <title>The Global Catalogue of Microorganisms (GCM) 10K type strain sequencing project: providing services to taxonomists for standard genome sequencing and annotation.</title>
        <authorList>
            <consortium name="The Broad Institute Genomics Platform"/>
            <consortium name="The Broad Institute Genome Sequencing Center for Infectious Disease"/>
            <person name="Wu L."/>
            <person name="Ma J."/>
        </authorList>
    </citation>
    <scope>NUCLEOTIDE SEQUENCE [LARGE SCALE GENOMIC DNA]</scope>
    <source>
        <strain evidence="3">CCUG 55585</strain>
    </source>
</reference>
<evidence type="ECO:0000313" key="2">
    <source>
        <dbReference type="EMBL" id="MFD0724335.1"/>
    </source>
</evidence>
<protein>
    <submittedName>
        <fullName evidence="2">Uncharacterized protein</fullName>
    </submittedName>
</protein>
<feature type="chain" id="PRO_5047422546" evidence="1">
    <location>
        <begin position="24"/>
        <end position="292"/>
    </location>
</feature>
<accession>A0ABW2YB10</accession>
<sequence length="292" mass="31367">MQRKHVLALGLAVAATVSIAAFAQKGTLLRDELVRGRSADIVATPKQRLLSQRAGTVAKPAARRVPVTARLASPLYPVTEDEVYDVDSFGRNVRWLGLTSAFINVQSGCPKPTTPDEYCQELNATPGASTSFTFSDAARIKLPKYASNSLLCYWFSPVLNVTYSNVTASRVIGRFRYSPTLTIESPVLSDPALIDPTTGVPFGGQLLTSMTSSESFQESLEPGVTLSERSRDSTVCMAGFLSHKALIQNYGLTPAQADDFFAGPITVRLNVSGSVQHVSNASMVFGLRVVGD</sequence>
<evidence type="ECO:0000313" key="3">
    <source>
        <dbReference type="Proteomes" id="UP001597110"/>
    </source>
</evidence>
<dbReference type="RefSeq" id="WP_386822003.1">
    <property type="nucleotide sequence ID" value="NZ_JBHTIF010000001.1"/>
</dbReference>
<comment type="caution">
    <text evidence="2">The sequence shown here is derived from an EMBL/GenBank/DDBJ whole genome shotgun (WGS) entry which is preliminary data.</text>
</comment>
<name>A0ABW2YB10_9GAMM</name>